<dbReference type="InterPro" id="IPR036388">
    <property type="entry name" value="WH-like_DNA-bd_sf"/>
</dbReference>
<evidence type="ECO:0000256" key="3">
    <source>
        <dbReference type="ARBA" id="ARBA00022776"/>
    </source>
</evidence>
<evidence type="ECO:0000256" key="1">
    <source>
        <dbReference type="ARBA" id="ARBA00016068"/>
    </source>
</evidence>
<dbReference type="Pfam" id="PF08672">
    <property type="entry name" value="ANAPC2"/>
    <property type="match status" value="1"/>
</dbReference>
<name>A0A9Q0FC83_9ROSI</name>
<keyword evidence="3" id="KW-0498">Mitosis</keyword>
<dbReference type="GO" id="GO:0031625">
    <property type="term" value="F:ubiquitin protein ligase binding"/>
    <property type="evidence" value="ECO:0007669"/>
    <property type="project" value="InterPro"/>
</dbReference>
<dbReference type="InterPro" id="IPR016158">
    <property type="entry name" value="Cullin_homology"/>
</dbReference>
<dbReference type="AlphaFoldDB" id="A0A9Q0FC83"/>
<keyword evidence="4" id="KW-0833">Ubl conjugation pathway</keyword>
<dbReference type="PANTHER" id="PTHR45957:SF1">
    <property type="entry name" value="ANAPHASE-PROMOTING COMPLEX SUBUNIT 2"/>
    <property type="match status" value="1"/>
</dbReference>
<sequence length="892" mass="100346">MELQPTPPPAANLHVLRALTPDSVQEILHSYAAFCSSTASLLSGDLSATGPDFVSNVHALCNHGLRSLVRDHFLKSLEDSFESNSVPRFWRCFDDYRNVGILEKSEGGLDFENRVRQVLYGALEEISSDKAYQEKCLLMLVRSLDSYKESFPDGKCDLDDERTYLFSRYRLMVASVLMNSLPRHFPEMLHWYFKRMLEELSTTVDGEVDAGDGEDDCPDEDDMDLDEKGKASFRSGKMDIDESTFQGKLLENNKLVRKIGKVVHDLRRLGFTSMTEDAYASAIFLLLKAKVHELAGDDYRDSVLEPIKSWIKAVPLQLLHALLAYLGDTISYDSPSPGLKSPLASHQSSCSPGMNTPPEGLIRWQLRLEYFAYETLQDLRISKLFEIIVDYPDSSPAIEDLKQCLEYTGQHSKLVESFISALRYRLLTAGASTNDILHQYVSTIKALRTIDPAGVFLEAVGEPIRDYLRGRKDTIKCIVTMLTDGTGGNPNASGITGDSLLEELNRDEESLENGGVEEDFNTDEKQAWINASLWEPDPAEADPSKGSRNQRKVDILGMIVGIIGSKDQLVNEYRVMLAEKLLNKSDYDIDAEIRTLELLKACSVMIHFGESSMHRCEIMLNDLIDSKRTNHNIKATIKPSQTEPQEAGLSMDIFNTTIISSNFWPPIQEEALKLPEAVEQLLNNYAKRFHEIKTPRKLLWKQNLGTVKLELQFEDRTTQFTVTPIHAAIIMQFQDQTSWTSNKLAAAIGVPVEVLNRRIYFWISKGIITESLGTDSDDHVFTLVEGTSDGGKTGGNNKSCDELLVGDEEAESSVASVEDQLRKEMTVYEKFIMGMLTNFGSMALDRIHNTLKMFCVSDPTYDKSLQQLQSFLSGLVSEEKLELRDGMYFLKK</sequence>
<dbReference type="OrthoDB" id="5581181at2759"/>
<dbReference type="InterPro" id="IPR057975">
    <property type="entry name" value="TPR_ANAPC2"/>
</dbReference>
<dbReference type="FunFam" id="1.10.10.10:FF:000331">
    <property type="entry name" value="Anaphase-promoting complex subunit 2"/>
    <property type="match status" value="1"/>
</dbReference>
<dbReference type="InterPro" id="IPR059120">
    <property type="entry name" value="Cullin-like_AB"/>
</dbReference>
<evidence type="ECO:0000256" key="4">
    <source>
        <dbReference type="ARBA" id="ARBA00022786"/>
    </source>
</evidence>
<dbReference type="GO" id="GO:0070979">
    <property type="term" value="P:protein K11-linked ubiquitination"/>
    <property type="evidence" value="ECO:0007669"/>
    <property type="project" value="TreeGrafter"/>
</dbReference>
<reference evidence="8" key="1">
    <citation type="submission" date="2022-02" db="EMBL/GenBank/DDBJ databases">
        <authorList>
            <person name="Henning P.M."/>
            <person name="McCubbin A.G."/>
            <person name="Shore J.S."/>
        </authorList>
    </citation>
    <scope>NUCLEOTIDE SEQUENCE</scope>
    <source>
        <strain evidence="8">F60SS</strain>
        <tissue evidence="8">Leaves</tissue>
    </source>
</reference>
<dbReference type="FunFam" id="1.20.1310.10:FF:000032">
    <property type="entry name" value="Anaphase-promoting complex subunit 2"/>
    <property type="match status" value="1"/>
</dbReference>
<dbReference type="Gene3D" id="1.10.10.10">
    <property type="entry name" value="Winged helix-like DNA-binding domain superfamily/Winged helix DNA-binding domain"/>
    <property type="match status" value="1"/>
</dbReference>
<reference evidence="8" key="2">
    <citation type="journal article" date="2023" name="Plants (Basel)">
        <title>Annotation of the Turnera subulata (Passifloraceae) Draft Genome Reveals the S-Locus Evolved after the Divergence of Turneroideae from Passifloroideae in a Stepwise Manner.</title>
        <authorList>
            <person name="Henning P.M."/>
            <person name="Roalson E.H."/>
            <person name="Mir W."/>
            <person name="McCubbin A.G."/>
            <person name="Shore J.S."/>
        </authorList>
    </citation>
    <scope>NUCLEOTIDE SEQUENCE</scope>
    <source>
        <strain evidence="8">F60SS</strain>
    </source>
</reference>
<dbReference type="SMART" id="SM00182">
    <property type="entry name" value="CULLIN"/>
    <property type="match status" value="1"/>
</dbReference>
<accession>A0A9Q0FC83</accession>
<evidence type="ECO:0000313" key="8">
    <source>
        <dbReference type="EMBL" id="KAJ4828080.1"/>
    </source>
</evidence>
<evidence type="ECO:0000259" key="7">
    <source>
        <dbReference type="PROSITE" id="PS50069"/>
    </source>
</evidence>
<keyword evidence="9" id="KW-1185">Reference proteome</keyword>
<dbReference type="Pfam" id="PF26557">
    <property type="entry name" value="Cullin_AB"/>
    <property type="match status" value="1"/>
</dbReference>
<dbReference type="Pfam" id="PF25773">
    <property type="entry name" value="TPR_ANAPC2"/>
    <property type="match status" value="1"/>
</dbReference>
<dbReference type="Gene3D" id="1.20.1310.10">
    <property type="entry name" value="Cullin Repeats"/>
    <property type="match status" value="1"/>
</dbReference>
<comment type="similarity">
    <text evidence="6">Belongs to the cullin family.</text>
</comment>
<dbReference type="Proteomes" id="UP001141552">
    <property type="component" value="Unassembled WGS sequence"/>
</dbReference>
<dbReference type="GO" id="GO:0007091">
    <property type="term" value="P:metaphase/anaphase transition of mitotic cell cycle"/>
    <property type="evidence" value="ECO:0007669"/>
    <property type="project" value="TreeGrafter"/>
</dbReference>
<dbReference type="InterPro" id="IPR044554">
    <property type="entry name" value="ANAPC2"/>
</dbReference>
<evidence type="ECO:0000256" key="5">
    <source>
        <dbReference type="ARBA" id="ARBA00023306"/>
    </source>
</evidence>
<evidence type="ECO:0000256" key="6">
    <source>
        <dbReference type="PROSITE-ProRule" id="PRU00330"/>
    </source>
</evidence>
<dbReference type="SUPFAM" id="SSF46785">
    <property type="entry name" value="Winged helix' DNA-binding domain"/>
    <property type="match status" value="1"/>
</dbReference>
<gene>
    <name evidence="8" type="primary">APC2_2</name>
    <name evidence="8" type="ORF">Tsubulata_027225</name>
</gene>
<protein>
    <recommendedName>
        <fullName evidence="1">Anaphase-promoting complex subunit 2</fullName>
    </recommendedName>
</protein>
<organism evidence="8 9">
    <name type="scientific">Turnera subulata</name>
    <dbReference type="NCBI Taxonomy" id="218843"/>
    <lineage>
        <taxon>Eukaryota</taxon>
        <taxon>Viridiplantae</taxon>
        <taxon>Streptophyta</taxon>
        <taxon>Embryophyta</taxon>
        <taxon>Tracheophyta</taxon>
        <taxon>Spermatophyta</taxon>
        <taxon>Magnoliopsida</taxon>
        <taxon>eudicotyledons</taxon>
        <taxon>Gunneridae</taxon>
        <taxon>Pentapetalae</taxon>
        <taxon>rosids</taxon>
        <taxon>fabids</taxon>
        <taxon>Malpighiales</taxon>
        <taxon>Passifloraceae</taxon>
        <taxon>Turnera</taxon>
    </lineage>
</organism>
<dbReference type="InterPro" id="IPR036317">
    <property type="entry name" value="Cullin_homology_sf"/>
</dbReference>
<dbReference type="GO" id="GO:0005680">
    <property type="term" value="C:anaphase-promoting complex"/>
    <property type="evidence" value="ECO:0007669"/>
    <property type="project" value="TreeGrafter"/>
</dbReference>
<comment type="caution">
    <text evidence="8">The sequence shown here is derived from an EMBL/GenBank/DDBJ whole genome shotgun (WGS) entry which is preliminary data.</text>
</comment>
<dbReference type="GO" id="GO:0051301">
    <property type="term" value="P:cell division"/>
    <property type="evidence" value="ECO:0007669"/>
    <property type="project" value="UniProtKB-KW"/>
</dbReference>
<dbReference type="PANTHER" id="PTHR45957">
    <property type="entry name" value="ANAPHASE-PROMOTING COMPLEX SUBUNIT 2"/>
    <property type="match status" value="1"/>
</dbReference>
<keyword evidence="5" id="KW-0131">Cell cycle</keyword>
<proteinExistence type="inferred from homology"/>
<dbReference type="InterPro" id="IPR036390">
    <property type="entry name" value="WH_DNA-bd_sf"/>
</dbReference>
<dbReference type="Gene3D" id="3.30.230.130">
    <property type="entry name" value="Cullin, Chain C, Domain 2"/>
    <property type="match status" value="1"/>
</dbReference>
<keyword evidence="2" id="KW-0132">Cell division</keyword>
<dbReference type="EMBL" id="JAKUCV010006267">
    <property type="protein sequence ID" value="KAJ4828080.1"/>
    <property type="molecule type" value="Genomic_DNA"/>
</dbReference>
<dbReference type="SMART" id="SM01013">
    <property type="entry name" value="APC2"/>
    <property type="match status" value="1"/>
</dbReference>
<evidence type="ECO:0000256" key="2">
    <source>
        <dbReference type="ARBA" id="ARBA00022618"/>
    </source>
</evidence>
<dbReference type="PROSITE" id="PS50069">
    <property type="entry name" value="CULLIN_2"/>
    <property type="match status" value="1"/>
</dbReference>
<dbReference type="SUPFAM" id="SSF75632">
    <property type="entry name" value="Cullin homology domain"/>
    <property type="match status" value="1"/>
</dbReference>
<dbReference type="GO" id="GO:0006511">
    <property type="term" value="P:ubiquitin-dependent protein catabolic process"/>
    <property type="evidence" value="ECO:0007669"/>
    <property type="project" value="InterPro"/>
</dbReference>
<evidence type="ECO:0000313" key="9">
    <source>
        <dbReference type="Proteomes" id="UP001141552"/>
    </source>
</evidence>
<dbReference type="InterPro" id="IPR014786">
    <property type="entry name" value="ANAPC2_C"/>
</dbReference>
<feature type="domain" description="Cullin family profile" evidence="7">
    <location>
        <begin position="558"/>
        <end position="763"/>
    </location>
</feature>